<evidence type="ECO:0000313" key="4">
    <source>
        <dbReference type="Proteomes" id="UP000199207"/>
    </source>
</evidence>
<name>A0A1I1S6Y0_9ACTN</name>
<dbReference type="AlphaFoldDB" id="A0A1I1S6Y0"/>
<sequence>MANDHRKRPDGPDGRAAPVRDGSAAGPAISLEKVRSTAAGLVPHYTAARVTLEKTGLAGRRAAVYLVLDRSGSMRPYYRDGTVQRLAEQVLALAAHLDDDGVVPLVFFSTGVDGIAGLPLDGYAGRIAALHASYGHMGRTNYHLAMRAVIEHHRASGTPAPAFVVFQTDGGPTSRRAAEELLCEAAGLPLFWQFIGFGDPDDKQFDFLRRLDELPVPGRRAVDNAGFFPAGTDPSALTDEELYKRLMLEFPDWLAEARRAGVLR</sequence>
<dbReference type="RefSeq" id="WP_093840717.1">
    <property type="nucleotide sequence ID" value="NZ_FOLM01000014.1"/>
</dbReference>
<dbReference type="Pfam" id="PF10138">
    <property type="entry name" value="vWA-TerF-like"/>
    <property type="match status" value="1"/>
</dbReference>
<dbReference type="STRING" id="910347.SAMN05421773_11498"/>
<dbReference type="InterPro" id="IPR019303">
    <property type="entry name" value="vWA_TerF_C"/>
</dbReference>
<dbReference type="OrthoDB" id="5756874at2"/>
<accession>A0A1I1S6Y0</accession>
<dbReference type="SUPFAM" id="SSF53300">
    <property type="entry name" value="vWA-like"/>
    <property type="match status" value="1"/>
</dbReference>
<gene>
    <name evidence="3" type="ORF">SAMN05421773_11498</name>
</gene>
<evidence type="ECO:0000256" key="1">
    <source>
        <dbReference type="SAM" id="MobiDB-lite"/>
    </source>
</evidence>
<feature type="domain" description="VWFA" evidence="2">
    <location>
        <begin position="61"/>
        <end position="230"/>
    </location>
</feature>
<feature type="region of interest" description="Disordered" evidence="1">
    <location>
        <begin position="1"/>
        <end position="22"/>
    </location>
</feature>
<keyword evidence="4" id="KW-1185">Reference proteome</keyword>
<dbReference type="InterPro" id="IPR002035">
    <property type="entry name" value="VWF_A"/>
</dbReference>
<dbReference type="EMBL" id="FOLM01000014">
    <property type="protein sequence ID" value="SFD39583.1"/>
    <property type="molecule type" value="Genomic_DNA"/>
</dbReference>
<evidence type="ECO:0000313" key="3">
    <source>
        <dbReference type="EMBL" id="SFD39583.1"/>
    </source>
</evidence>
<dbReference type="Proteomes" id="UP000199207">
    <property type="component" value="Unassembled WGS sequence"/>
</dbReference>
<proteinExistence type="predicted"/>
<organism evidence="3 4">
    <name type="scientific">Streptomyces aidingensis</name>
    <dbReference type="NCBI Taxonomy" id="910347"/>
    <lineage>
        <taxon>Bacteria</taxon>
        <taxon>Bacillati</taxon>
        <taxon>Actinomycetota</taxon>
        <taxon>Actinomycetes</taxon>
        <taxon>Kitasatosporales</taxon>
        <taxon>Streptomycetaceae</taxon>
        <taxon>Streptomyces</taxon>
    </lineage>
</organism>
<evidence type="ECO:0000259" key="2">
    <source>
        <dbReference type="SMART" id="SM00327"/>
    </source>
</evidence>
<protein>
    <submittedName>
        <fullName evidence="3">TerF vWA domain-containing protein</fullName>
    </submittedName>
</protein>
<dbReference type="CDD" id="cd00198">
    <property type="entry name" value="vWFA"/>
    <property type="match status" value="1"/>
</dbReference>
<dbReference type="InterPro" id="IPR036465">
    <property type="entry name" value="vWFA_dom_sf"/>
</dbReference>
<dbReference type="SMART" id="SM00327">
    <property type="entry name" value="VWA"/>
    <property type="match status" value="1"/>
</dbReference>
<dbReference type="Gene3D" id="3.40.50.410">
    <property type="entry name" value="von Willebrand factor, type A domain"/>
    <property type="match status" value="1"/>
</dbReference>
<reference evidence="3 4" key="1">
    <citation type="submission" date="2016-10" db="EMBL/GenBank/DDBJ databases">
        <authorList>
            <person name="de Groot N.N."/>
        </authorList>
    </citation>
    <scope>NUCLEOTIDE SEQUENCE [LARGE SCALE GENOMIC DNA]</scope>
    <source>
        <strain evidence="3 4">CGMCC 4.5739</strain>
    </source>
</reference>